<dbReference type="Proteomes" id="UP001642484">
    <property type="component" value="Unassembled WGS sequence"/>
</dbReference>
<dbReference type="InterPro" id="IPR005821">
    <property type="entry name" value="Ion_trans_dom"/>
</dbReference>
<dbReference type="InterPro" id="IPR043203">
    <property type="entry name" value="VGCC_Ca_Na"/>
</dbReference>
<feature type="coiled-coil region" evidence="6">
    <location>
        <begin position="288"/>
        <end position="318"/>
    </location>
</feature>
<dbReference type="Pfam" id="PF00520">
    <property type="entry name" value="Ion_trans"/>
    <property type="match status" value="1"/>
</dbReference>
<dbReference type="SMART" id="SM00054">
    <property type="entry name" value="EFh"/>
    <property type="match status" value="2"/>
</dbReference>
<evidence type="ECO:0000256" key="7">
    <source>
        <dbReference type="SAM" id="MobiDB-lite"/>
    </source>
</evidence>
<evidence type="ECO:0000256" key="2">
    <source>
        <dbReference type="ARBA" id="ARBA00022692"/>
    </source>
</evidence>
<feature type="domain" description="EF-hand" evidence="9">
    <location>
        <begin position="307"/>
        <end position="342"/>
    </location>
</feature>
<dbReference type="Gene3D" id="1.10.238.10">
    <property type="entry name" value="EF-hand"/>
    <property type="match status" value="1"/>
</dbReference>
<dbReference type="InterPro" id="IPR018247">
    <property type="entry name" value="EF_Hand_1_Ca_BS"/>
</dbReference>
<keyword evidence="11" id="KW-1185">Reference proteome</keyword>
<dbReference type="InterPro" id="IPR011992">
    <property type="entry name" value="EF-hand-dom_pair"/>
</dbReference>
<evidence type="ECO:0000256" key="3">
    <source>
        <dbReference type="ARBA" id="ARBA00022837"/>
    </source>
</evidence>
<dbReference type="InterPro" id="IPR002048">
    <property type="entry name" value="EF_hand_dom"/>
</dbReference>
<feature type="transmembrane region" description="Helical" evidence="8">
    <location>
        <begin position="220"/>
        <end position="240"/>
    </location>
</feature>
<sequence length="620" mass="70176">MVVRPSDFSLSQSSGSPPKQFKKKFDSKELNNFGKCRWRAYLLVTSLPWEIAVSLVICGNFVVIILEANYGAACDGDMVSGCVPGYLAVVNYCFVGFYTLEALATLFVYRARVCRDHWTLFDLCIVLMAWVDMLVSAIVTTAGLQEVQLLRLFRIARLARAARIVHMSPELRAMMNGVISALTTVFWGLIMVMLLLAVWAVLAVELLHDTAQDVHADKPICAEAFDSVFMVMLMFFQTLMAGDSWGDCAVPMIQRNPLSLIIFGGSLLTVQLGFANLVLAVIVERARQAHEEEQRQNLSEQIKKRREAENRLLEMCQRIDVDKDGVLTLEELMEAYATNEDFRKTLLLLEIDETDLICLFDLMDVDRSGDLTYEELVNCIHKSETNDLKRQMMMVKLQVQDIWLRIRDHLTDAQENIISSVRGEVRKPSLLDAKTYLIRKLTSSSSFAKKTSNVSNFKKHLQGMAAIKESHQPVDAGTEFNAHVFAMRQMRNGIHQELEIQLQKIQEYVDNEVTKFISHHWPSSGVDEENWQNAQNQWGVEAEDVQRPSSGPVSPRKSPRQSKQESATAESYESRLERPQRHSGRSSLSSPRIEKIRDEVAGHGLNGDGLRPKRRVSVSS</sequence>
<keyword evidence="6" id="KW-0175">Coiled coil</keyword>
<feature type="region of interest" description="Disordered" evidence="7">
    <location>
        <begin position="1"/>
        <end position="23"/>
    </location>
</feature>
<evidence type="ECO:0000256" key="1">
    <source>
        <dbReference type="ARBA" id="ARBA00004141"/>
    </source>
</evidence>
<dbReference type="EMBL" id="CAXAMN010021951">
    <property type="protein sequence ID" value="CAK9064822.1"/>
    <property type="molecule type" value="Genomic_DNA"/>
</dbReference>
<dbReference type="InterPro" id="IPR027359">
    <property type="entry name" value="Volt_channel_dom_sf"/>
</dbReference>
<dbReference type="Gene3D" id="1.20.120.350">
    <property type="entry name" value="Voltage-gated potassium channels. Chain C"/>
    <property type="match status" value="1"/>
</dbReference>
<evidence type="ECO:0000256" key="8">
    <source>
        <dbReference type="SAM" id="Phobius"/>
    </source>
</evidence>
<dbReference type="CDD" id="cd00051">
    <property type="entry name" value="EFh"/>
    <property type="match status" value="1"/>
</dbReference>
<dbReference type="SUPFAM" id="SSF47473">
    <property type="entry name" value="EF-hand"/>
    <property type="match status" value="1"/>
</dbReference>
<dbReference type="PANTHER" id="PTHR10037">
    <property type="entry name" value="VOLTAGE-GATED CATION CHANNEL CALCIUM AND SODIUM"/>
    <property type="match status" value="1"/>
</dbReference>
<keyword evidence="5 8" id="KW-0472">Membrane</keyword>
<feature type="compositionally biased region" description="Basic and acidic residues" evidence="7">
    <location>
        <begin position="592"/>
        <end position="601"/>
    </location>
</feature>
<name>A0ABP0NNU4_9DINO</name>
<evidence type="ECO:0000256" key="6">
    <source>
        <dbReference type="SAM" id="Coils"/>
    </source>
</evidence>
<feature type="transmembrane region" description="Helical" evidence="8">
    <location>
        <begin position="260"/>
        <end position="283"/>
    </location>
</feature>
<comment type="subcellular location">
    <subcellularLocation>
        <location evidence="1">Membrane</location>
        <topology evidence="1">Multi-pass membrane protein</topology>
    </subcellularLocation>
</comment>
<gene>
    <name evidence="10" type="ORF">CCMP2556_LOCUS31863</name>
</gene>
<protein>
    <recommendedName>
        <fullName evidence="9">EF-hand domain-containing protein</fullName>
    </recommendedName>
</protein>
<dbReference type="SUPFAM" id="SSF81324">
    <property type="entry name" value="Voltage-gated potassium channels"/>
    <property type="match status" value="1"/>
</dbReference>
<evidence type="ECO:0000313" key="11">
    <source>
        <dbReference type="Proteomes" id="UP001642484"/>
    </source>
</evidence>
<feature type="transmembrane region" description="Helical" evidence="8">
    <location>
        <begin position="120"/>
        <end position="144"/>
    </location>
</feature>
<dbReference type="PROSITE" id="PS50222">
    <property type="entry name" value="EF_HAND_2"/>
    <property type="match status" value="2"/>
</dbReference>
<feature type="transmembrane region" description="Helical" evidence="8">
    <location>
        <begin position="40"/>
        <end position="66"/>
    </location>
</feature>
<organism evidence="10 11">
    <name type="scientific">Durusdinium trenchii</name>
    <dbReference type="NCBI Taxonomy" id="1381693"/>
    <lineage>
        <taxon>Eukaryota</taxon>
        <taxon>Sar</taxon>
        <taxon>Alveolata</taxon>
        <taxon>Dinophyceae</taxon>
        <taxon>Suessiales</taxon>
        <taxon>Symbiodiniaceae</taxon>
        <taxon>Durusdinium</taxon>
    </lineage>
</organism>
<evidence type="ECO:0000259" key="9">
    <source>
        <dbReference type="PROSITE" id="PS50222"/>
    </source>
</evidence>
<dbReference type="Pfam" id="PF13202">
    <property type="entry name" value="EF-hand_5"/>
    <property type="match status" value="2"/>
</dbReference>
<feature type="region of interest" description="Disordered" evidence="7">
    <location>
        <begin position="541"/>
        <end position="620"/>
    </location>
</feature>
<reference evidence="10 11" key="1">
    <citation type="submission" date="2024-02" db="EMBL/GenBank/DDBJ databases">
        <authorList>
            <person name="Chen Y."/>
            <person name="Shah S."/>
            <person name="Dougan E. K."/>
            <person name="Thang M."/>
            <person name="Chan C."/>
        </authorList>
    </citation>
    <scope>NUCLEOTIDE SEQUENCE [LARGE SCALE GENOMIC DNA]</scope>
</reference>
<comment type="caution">
    <text evidence="10">The sequence shown here is derived from an EMBL/GenBank/DDBJ whole genome shotgun (WGS) entry which is preliminary data.</text>
</comment>
<evidence type="ECO:0000256" key="4">
    <source>
        <dbReference type="ARBA" id="ARBA00022989"/>
    </source>
</evidence>
<proteinExistence type="predicted"/>
<feature type="domain" description="EF-hand" evidence="9">
    <location>
        <begin position="351"/>
        <end position="386"/>
    </location>
</feature>
<evidence type="ECO:0000313" key="10">
    <source>
        <dbReference type="EMBL" id="CAK9064822.1"/>
    </source>
</evidence>
<evidence type="ECO:0000256" key="5">
    <source>
        <dbReference type="ARBA" id="ARBA00023136"/>
    </source>
</evidence>
<dbReference type="Gene3D" id="1.10.287.70">
    <property type="match status" value="1"/>
</dbReference>
<dbReference type="PROSITE" id="PS00018">
    <property type="entry name" value="EF_HAND_1"/>
    <property type="match status" value="2"/>
</dbReference>
<dbReference type="PANTHER" id="PTHR10037:SF230">
    <property type="entry name" value="CA[2+]-CHANNEL PROTEIN ALPHA[[1]] SUBUNIT T, ISOFORM F"/>
    <property type="match status" value="1"/>
</dbReference>
<feature type="transmembrane region" description="Helical" evidence="8">
    <location>
        <begin position="185"/>
        <end position="208"/>
    </location>
</feature>
<keyword evidence="3" id="KW-0106">Calcium</keyword>
<keyword evidence="4 8" id="KW-1133">Transmembrane helix</keyword>
<feature type="compositionally biased region" description="Polar residues" evidence="7">
    <location>
        <begin position="8"/>
        <end position="17"/>
    </location>
</feature>
<feature type="transmembrane region" description="Helical" evidence="8">
    <location>
        <begin position="86"/>
        <end position="108"/>
    </location>
</feature>
<keyword evidence="2 8" id="KW-0812">Transmembrane</keyword>
<accession>A0ABP0NNU4</accession>